<dbReference type="PROSITE" id="PS51755">
    <property type="entry name" value="OMPR_PHOB"/>
    <property type="match status" value="1"/>
</dbReference>
<feature type="domain" description="OmpR/PhoB-type" evidence="7">
    <location>
        <begin position="133"/>
        <end position="237"/>
    </location>
</feature>
<comment type="caution">
    <text evidence="8">The sequence shown here is derived from an EMBL/GenBank/DDBJ whole genome shotgun (WGS) entry which is preliminary data.</text>
</comment>
<dbReference type="GO" id="GO:0032993">
    <property type="term" value="C:protein-DNA complex"/>
    <property type="evidence" value="ECO:0007669"/>
    <property type="project" value="TreeGrafter"/>
</dbReference>
<dbReference type="STRING" id="1127696.HMPREF9134_00344"/>
<dbReference type="FunFam" id="3.40.50.2300:FF:000073">
    <property type="entry name" value="DNA-binding response regulator RprY"/>
    <property type="match status" value="1"/>
</dbReference>
<dbReference type="InterPro" id="IPR001789">
    <property type="entry name" value="Sig_transdc_resp-reg_receiver"/>
</dbReference>
<dbReference type="InterPro" id="IPR036388">
    <property type="entry name" value="WH-like_DNA-bd_sf"/>
</dbReference>
<dbReference type="GO" id="GO:0000156">
    <property type="term" value="F:phosphorelay response regulator activity"/>
    <property type="evidence" value="ECO:0007669"/>
    <property type="project" value="TreeGrafter"/>
</dbReference>
<dbReference type="InterPro" id="IPR001867">
    <property type="entry name" value="OmpR/PhoB-type_DNA-bd"/>
</dbReference>
<dbReference type="CDD" id="cd17574">
    <property type="entry name" value="REC_OmpR"/>
    <property type="match status" value="1"/>
</dbReference>
<dbReference type="GO" id="GO:0000976">
    <property type="term" value="F:transcription cis-regulatory region binding"/>
    <property type="evidence" value="ECO:0007669"/>
    <property type="project" value="TreeGrafter"/>
</dbReference>
<protein>
    <submittedName>
        <fullName evidence="8">Transcriptional regulatory protein RprY</fullName>
    </submittedName>
</protein>
<evidence type="ECO:0000313" key="8">
    <source>
        <dbReference type="EMBL" id="EKY02609.1"/>
    </source>
</evidence>
<dbReference type="PROSITE" id="PS50110">
    <property type="entry name" value="RESPONSE_REGULATORY"/>
    <property type="match status" value="1"/>
</dbReference>
<keyword evidence="2" id="KW-0902">Two-component regulatory system</keyword>
<dbReference type="SMART" id="SM00448">
    <property type="entry name" value="REC"/>
    <property type="match status" value="1"/>
</dbReference>
<dbReference type="Proteomes" id="UP000010408">
    <property type="component" value="Unassembled WGS sequence"/>
</dbReference>
<dbReference type="EMBL" id="AMEQ01000012">
    <property type="protein sequence ID" value="EKY02609.1"/>
    <property type="molecule type" value="Genomic_DNA"/>
</dbReference>
<keyword evidence="1 4" id="KW-0597">Phosphoprotein</keyword>
<evidence type="ECO:0000256" key="4">
    <source>
        <dbReference type="PROSITE-ProRule" id="PRU00169"/>
    </source>
</evidence>
<feature type="domain" description="Response regulatory" evidence="6">
    <location>
        <begin position="6"/>
        <end position="120"/>
    </location>
</feature>
<feature type="DNA-binding region" description="OmpR/PhoB-type" evidence="5">
    <location>
        <begin position="133"/>
        <end position="237"/>
    </location>
</feature>
<dbReference type="PATRIC" id="fig|1127696.3.peg.292"/>
<reference evidence="8 9" key="1">
    <citation type="submission" date="2012-05" db="EMBL/GenBank/DDBJ databases">
        <authorList>
            <person name="Weinstock G."/>
            <person name="Sodergren E."/>
            <person name="Lobos E.A."/>
            <person name="Fulton L."/>
            <person name="Fulton R."/>
            <person name="Courtney L."/>
            <person name="Fronick C."/>
            <person name="O'Laughlin M."/>
            <person name="Godfrey J."/>
            <person name="Wilson R.M."/>
            <person name="Miner T."/>
            <person name="Farmer C."/>
            <person name="Delehaunty K."/>
            <person name="Cordes M."/>
            <person name="Minx P."/>
            <person name="Tomlinson C."/>
            <person name="Chen J."/>
            <person name="Wollam A."/>
            <person name="Pepin K.H."/>
            <person name="Bhonagiri V."/>
            <person name="Zhang X."/>
            <person name="Suruliraj S."/>
            <person name="Warren W."/>
            <person name="Mitreva M."/>
            <person name="Mardis E.R."/>
            <person name="Wilson R.K."/>
        </authorList>
    </citation>
    <scope>NUCLEOTIDE SEQUENCE [LARGE SCALE GENOMIC DNA]</scope>
    <source>
        <strain evidence="8 9">F0037</strain>
    </source>
</reference>
<gene>
    <name evidence="8" type="ORF">HMPREF9134_00344</name>
</gene>
<dbReference type="Gene3D" id="1.10.10.10">
    <property type="entry name" value="Winged helix-like DNA-binding domain superfamily/Winged helix DNA-binding domain"/>
    <property type="match status" value="1"/>
</dbReference>
<dbReference type="GO" id="GO:0006355">
    <property type="term" value="P:regulation of DNA-templated transcription"/>
    <property type="evidence" value="ECO:0007669"/>
    <property type="project" value="InterPro"/>
</dbReference>
<dbReference type="SUPFAM" id="SSF52172">
    <property type="entry name" value="CheY-like"/>
    <property type="match status" value="1"/>
</dbReference>
<dbReference type="InterPro" id="IPR011006">
    <property type="entry name" value="CheY-like_superfamily"/>
</dbReference>
<evidence type="ECO:0000256" key="2">
    <source>
        <dbReference type="ARBA" id="ARBA00023012"/>
    </source>
</evidence>
<dbReference type="InterPro" id="IPR039420">
    <property type="entry name" value="WalR-like"/>
</dbReference>
<evidence type="ECO:0000256" key="5">
    <source>
        <dbReference type="PROSITE-ProRule" id="PRU01091"/>
    </source>
</evidence>
<dbReference type="InterPro" id="IPR016032">
    <property type="entry name" value="Sig_transdc_resp-reg_C-effctor"/>
</dbReference>
<dbReference type="GO" id="GO:0005829">
    <property type="term" value="C:cytosol"/>
    <property type="evidence" value="ECO:0007669"/>
    <property type="project" value="TreeGrafter"/>
</dbReference>
<dbReference type="AlphaFoldDB" id="L1NGH3"/>
<dbReference type="Pfam" id="PF00486">
    <property type="entry name" value="Trans_reg_C"/>
    <property type="match status" value="1"/>
</dbReference>
<evidence type="ECO:0000256" key="3">
    <source>
        <dbReference type="ARBA" id="ARBA00023125"/>
    </source>
</evidence>
<proteinExistence type="predicted"/>
<dbReference type="Pfam" id="PF00072">
    <property type="entry name" value="Response_reg"/>
    <property type="match status" value="1"/>
</dbReference>
<keyword evidence="3 5" id="KW-0238">DNA-binding</keyword>
<name>L1NGH3_9PORP</name>
<dbReference type="HOGENOM" id="CLU_000445_30_3_10"/>
<evidence type="ECO:0000256" key="1">
    <source>
        <dbReference type="ARBA" id="ARBA00022553"/>
    </source>
</evidence>
<dbReference type="SMART" id="SM00862">
    <property type="entry name" value="Trans_reg_C"/>
    <property type="match status" value="1"/>
</dbReference>
<dbReference type="PANTHER" id="PTHR48111:SF40">
    <property type="entry name" value="PHOSPHATE REGULON TRANSCRIPTIONAL REGULATORY PROTEIN PHOB"/>
    <property type="match status" value="1"/>
</dbReference>
<dbReference type="Gene3D" id="3.40.50.2300">
    <property type="match status" value="1"/>
</dbReference>
<dbReference type="SUPFAM" id="SSF46894">
    <property type="entry name" value="C-terminal effector domain of the bipartite response regulators"/>
    <property type="match status" value="1"/>
</dbReference>
<feature type="modified residue" description="4-aspartylphosphate" evidence="4">
    <location>
        <position position="55"/>
    </location>
</feature>
<evidence type="ECO:0000259" key="6">
    <source>
        <dbReference type="PROSITE" id="PS50110"/>
    </source>
</evidence>
<dbReference type="PANTHER" id="PTHR48111">
    <property type="entry name" value="REGULATOR OF RPOS"/>
    <property type="match status" value="1"/>
</dbReference>
<dbReference type="Gene3D" id="6.10.250.690">
    <property type="match status" value="1"/>
</dbReference>
<dbReference type="eggNOG" id="COG0745">
    <property type="taxonomic scope" value="Bacteria"/>
</dbReference>
<evidence type="ECO:0000259" key="7">
    <source>
        <dbReference type="PROSITE" id="PS51755"/>
    </source>
</evidence>
<accession>L1NGH3</accession>
<sequence length="246" mass="28322">MDEQVRILLCEDEENLGTILKELLESKHYKVDLCADGEQGWKAFRLHKYDLCLLDIMMPKRDGLTLAKDIRSMRDDVPIIFLTALGMRENILEGFRSGADDYITKPFSMEELVLRIEAILRRTAKHDAEREPQRIYYIGGYTFNTTNQTLTFNEQSRRLTTKECELLSLLCLFANQTLERAYALNVIWGITEPSGANENSFSQRSMDVYVTKLRRMLADDPSIEIKNVHGKGYKLVIPPVAAPEEH</sequence>
<evidence type="ECO:0000313" key="9">
    <source>
        <dbReference type="Proteomes" id="UP000010408"/>
    </source>
</evidence>
<organism evidence="8 9">
    <name type="scientific">Porphyromonas catoniae F0037</name>
    <dbReference type="NCBI Taxonomy" id="1127696"/>
    <lineage>
        <taxon>Bacteria</taxon>
        <taxon>Pseudomonadati</taxon>
        <taxon>Bacteroidota</taxon>
        <taxon>Bacteroidia</taxon>
        <taxon>Bacteroidales</taxon>
        <taxon>Porphyromonadaceae</taxon>
        <taxon>Porphyromonas</taxon>
    </lineage>
</organism>
<dbReference type="RefSeq" id="WP_005468496.1">
    <property type="nucleotide sequence ID" value="NZ_KB291042.1"/>
</dbReference>